<comment type="subcellular location">
    <subcellularLocation>
        <location evidence="1">Nucleus</location>
    </subcellularLocation>
</comment>
<feature type="compositionally biased region" description="Gly residues" evidence="6">
    <location>
        <begin position="430"/>
        <end position="439"/>
    </location>
</feature>
<keyword evidence="9" id="KW-1185">Reference proteome</keyword>
<proteinExistence type="predicted"/>
<keyword evidence="4" id="KW-0804">Transcription</keyword>
<dbReference type="SUPFAM" id="SSF54171">
    <property type="entry name" value="DNA-binding domain"/>
    <property type="match status" value="1"/>
</dbReference>
<feature type="compositionally biased region" description="Basic and acidic residues" evidence="6">
    <location>
        <begin position="328"/>
        <end position="389"/>
    </location>
</feature>
<dbReference type="EMBL" id="WJXA01000001">
    <property type="protein sequence ID" value="KAF7153232.1"/>
    <property type="molecule type" value="Genomic_DNA"/>
</dbReference>
<feature type="compositionally biased region" description="Acidic residues" evidence="6">
    <location>
        <begin position="313"/>
        <end position="327"/>
    </location>
</feature>
<dbReference type="GO" id="GO:0005634">
    <property type="term" value="C:nucleus"/>
    <property type="evidence" value="ECO:0007669"/>
    <property type="project" value="UniProtKB-SubCell"/>
</dbReference>
<dbReference type="InterPro" id="IPR001739">
    <property type="entry name" value="Methyl_CpG_DNA-bd"/>
</dbReference>
<keyword evidence="3" id="KW-0238">DNA-binding</keyword>
<evidence type="ECO:0000256" key="1">
    <source>
        <dbReference type="ARBA" id="ARBA00004123"/>
    </source>
</evidence>
<comment type="caution">
    <text evidence="8">The sequence shown here is derived from an EMBL/GenBank/DDBJ whole genome shotgun (WGS) entry which is preliminary data.</text>
</comment>
<keyword evidence="5" id="KW-0539">Nucleus</keyword>
<accession>A0A834HG59</accession>
<protein>
    <recommendedName>
        <fullName evidence="7">MBD domain-containing protein</fullName>
    </recommendedName>
</protein>
<sequence length="439" mass="48770">MESSVEKETQSGAGDEVFSLELPAPSGWKKKSLIKARTKNTTYTEASLWNTSSCQGLYVDDRAGVEGALNQWRTGVMCLQETRLKSSHMVHGEYLGWMVDRVILGRVSNWLLCTPDGVLHVVLGNSIWFGFLIDGFGNGWKLWILCSIPAWVARRLKKLQYGLLRSCREEFMPKKAGTPRKNEIIFTAPTGEEITNRRQLEQYLKSHPGEPAISEFDWGSGETPRRSARISEKVKVTSPPESEQHPKKRRTSVTKKEKKEGAEEIVVVQEEEATGKDSAAEETGKDIGKENQGQKKEETQATDGKGEEKGEIEMADAEECKEEEGEAETEKSKEKVATDTEVMQNDKEKAEDTEVQGKEEQTAMEQDKLDTAMAEEKKYTVEGEEKGNEKSSVGSEGETNGKEAMGVKDEEQSKVIDGETKKVEGEVTENGGGTCDSKP</sequence>
<evidence type="ECO:0000256" key="6">
    <source>
        <dbReference type="SAM" id="MobiDB-lite"/>
    </source>
</evidence>
<dbReference type="Gene3D" id="3.30.890.10">
    <property type="entry name" value="Methyl-cpg-binding Protein 2, Chain A"/>
    <property type="match status" value="1"/>
</dbReference>
<evidence type="ECO:0000259" key="7">
    <source>
        <dbReference type="PROSITE" id="PS50982"/>
    </source>
</evidence>
<feature type="compositionally biased region" description="Basic and acidic residues" evidence="6">
    <location>
        <begin position="399"/>
        <end position="425"/>
    </location>
</feature>
<feature type="compositionally biased region" description="Basic and acidic residues" evidence="6">
    <location>
        <begin position="273"/>
        <end position="312"/>
    </location>
</feature>
<dbReference type="Pfam" id="PF01429">
    <property type="entry name" value="MBD"/>
    <property type="match status" value="1"/>
</dbReference>
<dbReference type="PANTHER" id="PTHR33729">
    <property type="entry name" value="METHYL-CPG BINDING DOMAIN CONTAINING PROTEIN, EXPRESSED"/>
    <property type="match status" value="1"/>
</dbReference>
<evidence type="ECO:0000313" key="9">
    <source>
        <dbReference type="Proteomes" id="UP000626092"/>
    </source>
</evidence>
<gene>
    <name evidence="8" type="ORF">RHSIM_Rhsim01G0067800</name>
</gene>
<dbReference type="InterPro" id="IPR016177">
    <property type="entry name" value="DNA-bd_dom_sf"/>
</dbReference>
<dbReference type="PANTHER" id="PTHR33729:SF6">
    <property type="entry name" value="METHYL-CPG-BINDING DOMAIN-CONTAINING PROTEIN 11"/>
    <property type="match status" value="1"/>
</dbReference>
<feature type="compositionally biased region" description="Basic and acidic residues" evidence="6">
    <location>
        <begin position="223"/>
        <end position="235"/>
    </location>
</feature>
<evidence type="ECO:0000256" key="3">
    <source>
        <dbReference type="ARBA" id="ARBA00023125"/>
    </source>
</evidence>
<evidence type="ECO:0000256" key="4">
    <source>
        <dbReference type="ARBA" id="ARBA00023163"/>
    </source>
</evidence>
<dbReference type="InterPro" id="IPR039622">
    <property type="entry name" value="MBD10/11"/>
</dbReference>
<organism evidence="8 9">
    <name type="scientific">Rhododendron simsii</name>
    <name type="common">Sims's rhododendron</name>
    <dbReference type="NCBI Taxonomy" id="118357"/>
    <lineage>
        <taxon>Eukaryota</taxon>
        <taxon>Viridiplantae</taxon>
        <taxon>Streptophyta</taxon>
        <taxon>Embryophyta</taxon>
        <taxon>Tracheophyta</taxon>
        <taxon>Spermatophyta</taxon>
        <taxon>Magnoliopsida</taxon>
        <taxon>eudicotyledons</taxon>
        <taxon>Gunneridae</taxon>
        <taxon>Pentapetalae</taxon>
        <taxon>asterids</taxon>
        <taxon>Ericales</taxon>
        <taxon>Ericaceae</taxon>
        <taxon>Ericoideae</taxon>
        <taxon>Rhodoreae</taxon>
        <taxon>Rhododendron</taxon>
    </lineage>
</organism>
<reference evidence="8" key="1">
    <citation type="submission" date="2019-11" db="EMBL/GenBank/DDBJ databases">
        <authorList>
            <person name="Liu Y."/>
            <person name="Hou J."/>
            <person name="Li T.-Q."/>
            <person name="Guan C.-H."/>
            <person name="Wu X."/>
            <person name="Wu H.-Z."/>
            <person name="Ling F."/>
            <person name="Zhang R."/>
            <person name="Shi X.-G."/>
            <person name="Ren J.-P."/>
            <person name="Chen E.-F."/>
            <person name="Sun J.-M."/>
        </authorList>
    </citation>
    <scope>NUCLEOTIDE SEQUENCE</scope>
    <source>
        <strain evidence="8">Adult_tree_wgs_1</strain>
        <tissue evidence="8">Leaves</tissue>
    </source>
</reference>
<evidence type="ECO:0000256" key="5">
    <source>
        <dbReference type="ARBA" id="ARBA00023242"/>
    </source>
</evidence>
<dbReference type="Proteomes" id="UP000626092">
    <property type="component" value="Unassembled WGS sequence"/>
</dbReference>
<dbReference type="GO" id="GO:0003677">
    <property type="term" value="F:DNA binding"/>
    <property type="evidence" value="ECO:0007669"/>
    <property type="project" value="UniProtKB-KW"/>
</dbReference>
<name>A0A834HG59_RHOSS</name>
<dbReference type="PROSITE" id="PS50982">
    <property type="entry name" value="MBD"/>
    <property type="match status" value="1"/>
</dbReference>
<feature type="domain" description="MBD" evidence="7">
    <location>
        <begin position="153"/>
        <end position="223"/>
    </location>
</feature>
<evidence type="ECO:0000256" key="2">
    <source>
        <dbReference type="ARBA" id="ARBA00023015"/>
    </source>
</evidence>
<keyword evidence="2" id="KW-0805">Transcription regulation</keyword>
<dbReference type="OrthoDB" id="1435582at2759"/>
<dbReference type="AlphaFoldDB" id="A0A834HG59"/>
<evidence type="ECO:0000313" key="8">
    <source>
        <dbReference type="EMBL" id="KAF7153232.1"/>
    </source>
</evidence>
<feature type="region of interest" description="Disordered" evidence="6">
    <location>
        <begin position="211"/>
        <end position="439"/>
    </location>
</feature>